<evidence type="ECO:0000313" key="2">
    <source>
        <dbReference type="EMBL" id="EFX61422.1"/>
    </source>
</evidence>
<reference evidence="2 3" key="1">
    <citation type="journal article" date="2011" name="Science">
        <title>The ecoresponsive genome of Daphnia pulex.</title>
        <authorList>
            <person name="Colbourne J.K."/>
            <person name="Pfrender M.E."/>
            <person name="Gilbert D."/>
            <person name="Thomas W.K."/>
            <person name="Tucker A."/>
            <person name="Oakley T.H."/>
            <person name="Tokishita S."/>
            <person name="Aerts A."/>
            <person name="Arnold G.J."/>
            <person name="Basu M.K."/>
            <person name="Bauer D.J."/>
            <person name="Caceres C.E."/>
            <person name="Carmel L."/>
            <person name="Casola C."/>
            <person name="Choi J.H."/>
            <person name="Detter J.C."/>
            <person name="Dong Q."/>
            <person name="Dusheyko S."/>
            <person name="Eads B.D."/>
            <person name="Frohlich T."/>
            <person name="Geiler-Samerotte K.A."/>
            <person name="Gerlach D."/>
            <person name="Hatcher P."/>
            <person name="Jogdeo S."/>
            <person name="Krijgsveld J."/>
            <person name="Kriventseva E.V."/>
            <person name="Kultz D."/>
            <person name="Laforsch C."/>
            <person name="Lindquist E."/>
            <person name="Lopez J."/>
            <person name="Manak J.R."/>
            <person name="Muller J."/>
            <person name="Pangilinan J."/>
            <person name="Patwardhan R.P."/>
            <person name="Pitluck S."/>
            <person name="Pritham E.J."/>
            <person name="Rechtsteiner A."/>
            <person name="Rho M."/>
            <person name="Rogozin I.B."/>
            <person name="Sakarya O."/>
            <person name="Salamov A."/>
            <person name="Schaack S."/>
            <person name="Shapiro H."/>
            <person name="Shiga Y."/>
            <person name="Skalitzky C."/>
            <person name="Smith Z."/>
            <person name="Souvorov A."/>
            <person name="Sung W."/>
            <person name="Tang Z."/>
            <person name="Tsuchiya D."/>
            <person name="Tu H."/>
            <person name="Vos H."/>
            <person name="Wang M."/>
            <person name="Wolf Y.I."/>
            <person name="Yamagata H."/>
            <person name="Yamada T."/>
            <person name="Ye Y."/>
            <person name="Shaw J.R."/>
            <person name="Andrews J."/>
            <person name="Crease T.J."/>
            <person name="Tang H."/>
            <person name="Lucas S.M."/>
            <person name="Robertson H.M."/>
            <person name="Bork P."/>
            <person name="Koonin E.V."/>
            <person name="Zdobnov E.M."/>
            <person name="Grigoriev I.V."/>
            <person name="Lynch M."/>
            <person name="Boore J.L."/>
        </authorList>
    </citation>
    <scope>NUCLEOTIDE SEQUENCE [LARGE SCALE GENOMIC DNA]</scope>
</reference>
<dbReference type="Proteomes" id="UP000000305">
    <property type="component" value="Unassembled WGS sequence"/>
</dbReference>
<keyword evidence="3" id="KW-1185">Reference proteome</keyword>
<dbReference type="InterPro" id="IPR000270">
    <property type="entry name" value="PB1_dom"/>
</dbReference>
<dbReference type="CDD" id="cd05992">
    <property type="entry name" value="PB1"/>
    <property type="match status" value="1"/>
</dbReference>
<dbReference type="Pfam" id="PF00564">
    <property type="entry name" value="PB1"/>
    <property type="match status" value="1"/>
</dbReference>
<feature type="domain" description="PB1" evidence="1">
    <location>
        <begin position="2"/>
        <end position="49"/>
    </location>
</feature>
<dbReference type="Gene3D" id="3.10.20.90">
    <property type="entry name" value="Phosphatidylinositol 3-kinase Catalytic Subunit, Chain A, domain 1"/>
    <property type="match status" value="1"/>
</dbReference>
<dbReference type="KEGG" id="dpx:DAPPUDRAFT_339667"/>
<name>E9I3K8_DAPPU</name>
<dbReference type="EMBL" id="GL734614">
    <property type="protein sequence ID" value="EFX61422.1"/>
    <property type="molecule type" value="Genomic_DNA"/>
</dbReference>
<proteinExistence type="predicted"/>
<protein>
    <recommendedName>
        <fullName evidence="1">PB1 domain-containing protein</fullName>
    </recommendedName>
</protein>
<sequence>MKEFQLSSSKYTLTYVDEDGDNITLASNEDMSSAYELNTEKNLLKVKLHIIEATEEHEKVEFEVINESPIAEEEIK</sequence>
<gene>
    <name evidence="2" type="ORF">DAPPUDRAFT_339667</name>
</gene>
<dbReference type="AlphaFoldDB" id="E9I3K8"/>
<dbReference type="HOGENOM" id="CLU_2656979_0_0_1"/>
<accession>E9I3K8</accession>
<organism evidence="2 3">
    <name type="scientific">Daphnia pulex</name>
    <name type="common">Water flea</name>
    <dbReference type="NCBI Taxonomy" id="6669"/>
    <lineage>
        <taxon>Eukaryota</taxon>
        <taxon>Metazoa</taxon>
        <taxon>Ecdysozoa</taxon>
        <taxon>Arthropoda</taxon>
        <taxon>Crustacea</taxon>
        <taxon>Branchiopoda</taxon>
        <taxon>Diplostraca</taxon>
        <taxon>Cladocera</taxon>
        <taxon>Anomopoda</taxon>
        <taxon>Daphniidae</taxon>
        <taxon>Daphnia</taxon>
    </lineage>
</organism>
<evidence type="ECO:0000313" key="3">
    <source>
        <dbReference type="Proteomes" id="UP000000305"/>
    </source>
</evidence>
<evidence type="ECO:0000259" key="1">
    <source>
        <dbReference type="Pfam" id="PF00564"/>
    </source>
</evidence>
<dbReference type="InParanoid" id="E9I3K8"/>
<dbReference type="SUPFAM" id="SSF54277">
    <property type="entry name" value="CAD &amp; PB1 domains"/>
    <property type="match status" value="1"/>
</dbReference>
<dbReference type="OrthoDB" id="1747617at2759"/>